<reference evidence="4 5" key="1">
    <citation type="submission" date="2018-09" db="EMBL/GenBank/DDBJ databases">
        <title>Genomic Encyclopedia of Archaeal and Bacterial Type Strains, Phase II (KMG-II): from individual species to whole genera.</title>
        <authorList>
            <person name="Goeker M."/>
        </authorList>
    </citation>
    <scope>NUCLEOTIDE SEQUENCE [LARGE SCALE GENOMIC DNA]</scope>
    <source>
        <strain evidence="4 5">DSM 17008</strain>
    </source>
</reference>
<keyword evidence="2" id="KW-0012">Acyltransferase</keyword>
<dbReference type="AlphaFoldDB" id="A0A419V7E7"/>
<dbReference type="NCBIfam" id="NF007853">
    <property type="entry name" value="PRK10562.1"/>
    <property type="match status" value="1"/>
</dbReference>
<dbReference type="CDD" id="cd04301">
    <property type="entry name" value="NAT_SF"/>
    <property type="match status" value="1"/>
</dbReference>
<dbReference type="GO" id="GO:0016747">
    <property type="term" value="F:acyltransferase activity, transferring groups other than amino-acyl groups"/>
    <property type="evidence" value="ECO:0007669"/>
    <property type="project" value="InterPro"/>
</dbReference>
<protein>
    <submittedName>
        <fullName evidence="4">Putative acetyltransferase</fullName>
    </submittedName>
</protein>
<dbReference type="Gene3D" id="3.40.630.30">
    <property type="match status" value="1"/>
</dbReference>
<dbReference type="InterPro" id="IPR016181">
    <property type="entry name" value="Acyl_CoA_acyltransferase"/>
</dbReference>
<sequence>MRIRPNKETDIDTMVEIWYEGSAAAHHFIDKAYWTSQREEMKNTYLPMAESYVICKDAEIVGFVSMVDSYLAALFIDLTHQGKGHGRELLDFIKARYKHIQLKAYKKNHQAVQFYLKNGFMIKEEKVDENTKEVECVMEWQKA</sequence>
<evidence type="ECO:0000256" key="2">
    <source>
        <dbReference type="ARBA" id="ARBA00023315"/>
    </source>
</evidence>
<dbReference type="OrthoDB" id="9789605at2"/>
<evidence type="ECO:0000313" key="5">
    <source>
        <dbReference type="Proteomes" id="UP000285120"/>
    </source>
</evidence>
<dbReference type="PROSITE" id="PS51186">
    <property type="entry name" value="GNAT"/>
    <property type="match status" value="1"/>
</dbReference>
<keyword evidence="5" id="KW-1185">Reference proteome</keyword>
<dbReference type="Pfam" id="PF13673">
    <property type="entry name" value="Acetyltransf_10"/>
    <property type="match status" value="1"/>
</dbReference>
<evidence type="ECO:0000259" key="3">
    <source>
        <dbReference type="PROSITE" id="PS51186"/>
    </source>
</evidence>
<keyword evidence="1 4" id="KW-0808">Transferase</keyword>
<dbReference type="PANTHER" id="PTHR43800:SF1">
    <property type="entry name" value="PEPTIDYL-LYSINE N-ACETYLTRANSFERASE YJAB"/>
    <property type="match status" value="1"/>
</dbReference>
<feature type="domain" description="N-acetyltransferase" evidence="3">
    <location>
        <begin position="1"/>
        <end position="143"/>
    </location>
</feature>
<dbReference type="SUPFAM" id="SSF55729">
    <property type="entry name" value="Acyl-CoA N-acyltransferases (Nat)"/>
    <property type="match status" value="1"/>
</dbReference>
<evidence type="ECO:0000256" key="1">
    <source>
        <dbReference type="ARBA" id="ARBA00022679"/>
    </source>
</evidence>
<dbReference type="PANTHER" id="PTHR43800">
    <property type="entry name" value="PEPTIDYL-LYSINE N-ACETYLTRANSFERASE YJAB"/>
    <property type="match status" value="1"/>
</dbReference>
<comment type="caution">
    <text evidence="4">The sequence shown here is derived from an EMBL/GenBank/DDBJ whole genome shotgun (WGS) entry which is preliminary data.</text>
</comment>
<evidence type="ECO:0000313" key="4">
    <source>
        <dbReference type="EMBL" id="RKD75960.1"/>
    </source>
</evidence>
<gene>
    <name evidence="4" type="ORF">ATL39_0170</name>
</gene>
<name>A0A419V7E7_9BACL</name>
<dbReference type="Proteomes" id="UP000285120">
    <property type="component" value="Unassembled WGS sequence"/>
</dbReference>
<dbReference type="InterPro" id="IPR000182">
    <property type="entry name" value="GNAT_dom"/>
</dbReference>
<proteinExistence type="predicted"/>
<dbReference type="EMBL" id="RAPK01000006">
    <property type="protein sequence ID" value="RKD75960.1"/>
    <property type="molecule type" value="Genomic_DNA"/>
</dbReference>
<accession>A0A419V7E7</accession>
<organism evidence="4 5">
    <name type="scientific">Sinobaca qinghaiensis</name>
    <dbReference type="NCBI Taxonomy" id="342944"/>
    <lineage>
        <taxon>Bacteria</taxon>
        <taxon>Bacillati</taxon>
        <taxon>Bacillota</taxon>
        <taxon>Bacilli</taxon>
        <taxon>Bacillales</taxon>
        <taxon>Sporolactobacillaceae</taxon>
        <taxon>Sinobaca</taxon>
    </lineage>
</organism>